<feature type="transmembrane region" description="Helical" evidence="6">
    <location>
        <begin position="374"/>
        <end position="391"/>
    </location>
</feature>
<dbReference type="SUPFAM" id="SSF103473">
    <property type="entry name" value="MFS general substrate transporter"/>
    <property type="match status" value="1"/>
</dbReference>
<feature type="transmembrane region" description="Helical" evidence="6">
    <location>
        <begin position="305"/>
        <end position="329"/>
    </location>
</feature>
<feature type="domain" description="Major facilitator superfamily (MFS) profile" evidence="7">
    <location>
        <begin position="15"/>
        <end position="396"/>
    </location>
</feature>
<protein>
    <submittedName>
        <fullName evidence="8">CynX/NimT family MFS transporter</fullName>
    </submittedName>
</protein>
<evidence type="ECO:0000256" key="4">
    <source>
        <dbReference type="ARBA" id="ARBA00022989"/>
    </source>
</evidence>
<dbReference type="InterPro" id="IPR020846">
    <property type="entry name" value="MFS_dom"/>
</dbReference>
<feature type="transmembrane region" description="Helical" evidence="6">
    <location>
        <begin position="249"/>
        <end position="269"/>
    </location>
</feature>
<feature type="transmembrane region" description="Helical" evidence="6">
    <location>
        <begin position="281"/>
        <end position="299"/>
    </location>
</feature>
<gene>
    <name evidence="8" type="ORF">ACFQNJ_09420</name>
</gene>
<feature type="transmembrane region" description="Helical" evidence="6">
    <location>
        <begin position="12"/>
        <end position="31"/>
    </location>
</feature>
<dbReference type="PANTHER" id="PTHR43124">
    <property type="entry name" value="PURINE EFFLUX PUMP PBUE"/>
    <property type="match status" value="1"/>
</dbReference>
<keyword evidence="3 6" id="KW-0812">Transmembrane</keyword>
<feature type="transmembrane region" description="Helical" evidence="6">
    <location>
        <begin position="113"/>
        <end position="131"/>
    </location>
</feature>
<feature type="transmembrane region" description="Helical" evidence="6">
    <location>
        <begin position="143"/>
        <end position="164"/>
    </location>
</feature>
<comment type="subcellular location">
    <subcellularLocation>
        <location evidence="1">Cell membrane</location>
        <topology evidence="1">Multi-pass membrane protein</topology>
    </subcellularLocation>
</comment>
<dbReference type="PANTHER" id="PTHR43124:SF3">
    <property type="entry name" value="CHLORAMPHENICOL EFFLUX PUMP RV0191"/>
    <property type="match status" value="1"/>
</dbReference>
<evidence type="ECO:0000259" key="7">
    <source>
        <dbReference type="PROSITE" id="PS50850"/>
    </source>
</evidence>
<keyword evidence="4 6" id="KW-1133">Transmembrane helix</keyword>
<keyword evidence="9" id="KW-1185">Reference proteome</keyword>
<proteinExistence type="predicted"/>
<dbReference type="Proteomes" id="UP001596495">
    <property type="component" value="Unassembled WGS sequence"/>
</dbReference>
<feature type="transmembrane region" description="Helical" evidence="6">
    <location>
        <begin position="216"/>
        <end position="237"/>
    </location>
</feature>
<keyword evidence="2" id="KW-1003">Cell membrane</keyword>
<dbReference type="InterPro" id="IPR050189">
    <property type="entry name" value="MFS_Efflux_Transporters"/>
</dbReference>
<dbReference type="Pfam" id="PF07690">
    <property type="entry name" value="MFS_1"/>
    <property type="match status" value="1"/>
</dbReference>
<name>A0ABW2R9S2_9BURK</name>
<reference evidence="9" key="1">
    <citation type="journal article" date="2019" name="Int. J. Syst. Evol. Microbiol.">
        <title>The Global Catalogue of Microorganisms (GCM) 10K type strain sequencing project: providing services to taxonomists for standard genome sequencing and annotation.</title>
        <authorList>
            <consortium name="The Broad Institute Genomics Platform"/>
            <consortium name="The Broad Institute Genome Sequencing Center for Infectious Disease"/>
            <person name="Wu L."/>
            <person name="Ma J."/>
        </authorList>
    </citation>
    <scope>NUCLEOTIDE SEQUENCE [LARGE SCALE GENOMIC DNA]</scope>
    <source>
        <strain evidence="9">CCUG 54518</strain>
    </source>
</reference>
<evidence type="ECO:0000313" key="8">
    <source>
        <dbReference type="EMBL" id="MFC7434729.1"/>
    </source>
</evidence>
<feature type="transmembrane region" description="Helical" evidence="6">
    <location>
        <begin position="84"/>
        <end position="107"/>
    </location>
</feature>
<evidence type="ECO:0000256" key="6">
    <source>
        <dbReference type="SAM" id="Phobius"/>
    </source>
</evidence>
<dbReference type="EMBL" id="JBHTBX010000005">
    <property type="protein sequence ID" value="MFC7434729.1"/>
    <property type="molecule type" value="Genomic_DNA"/>
</dbReference>
<sequence length="403" mass="41797">MMPHEPGDELASVRSAVLVVVIGMVSAMHIGKLPVAIPVLRAELGLSLVEAGYLLSLVQVAGMLGGLSVGLLADKAGPRRVMLVGLAVLTLSSLLGSMSQGVAQLLWTRGAEGAGFLLSVLPAPALLRLTVRNPMALSKALGWWGAYMPVGTATAMLLGGMLIGSVGWRGLWLLLGALTGGCAWLLWARVPGTYGIAPSSAFVPRLLRTLRASGPWYAALAFFCYSGQWLAVVGFLPTIYSGASLPVSVVGWLSALAAGINMTGNIAAGRLLARGVAPVRLLLTGYVAMGLGALLTFGVPESPLLGYLGVLVFSAFGGLIPGTLFSLAVSLSPGSDTISTTVGWMQQWSSLGQFLGPPVVAMVAVWVGGWSMTWMATGACSVIGVALAWRLQGLWRQLARPLH</sequence>
<evidence type="ECO:0000256" key="1">
    <source>
        <dbReference type="ARBA" id="ARBA00004651"/>
    </source>
</evidence>
<feature type="transmembrane region" description="Helical" evidence="6">
    <location>
        <begin position="51"/>
        <end position="72"/>
    </location>
</feature>
<evidence type="ECO:0000256" key="5">
    <source>
        <dbReference type="ARBA" id="ARBA00023136"/>
    </source>
</evidence>
<dbReference type="RefSeq" id="WP_382256431.1">
    <property type="nucleotide sequence ID" value="NZ_JBHTBX010000005.1"/>
</dbReference>
<keyword evidence="5 6" id="KW-0472">Membrane</keyword>
<organism evidence="8 9">
    <name type="scientific">Hydrogenophaga bisanensis</name>
    <dbReference type="NCBI Taxonomy" id="439611"/>
    <lineage>
        <taxon>Bacteria</taxon>
        <taxon>Pseudomonadati</taxon>
        <taxon>Pseudomonadota</taxon>
        <taxon>Betaproteobacteria</taxon>
        <taxon>Burkholderiales</taxon>
        <taxon>Comamonadaceae</taxon>
        <taxon>Hydrogenophaga</taxon>
    </lineage>
</organism>
<feature type="transmembrane region" description="Helical" evidence="6">
    <location>
        <begin position="170"/>
        <end position="188"/>
    </location>
</feature>
<dbReference type="PROSITE" id="PS50850">
    <property type="entry name" value="MFS"/>
    <property type="match status" value="1"/>
</dbReference>
<dbReference type="Gene3D" id="1.20.1250.20">
    <property type="entry name" value="MFS general substrate transporter like domains"/>
    <property type="match status" value="1"/>
</dbReference>
<accession>A0ABW2R9S2</accession>
<dbReference type="InterPro" id="IPR011701">
    <property type="entry name" value="MFS"/>
</dbReference>
<dbReference type="InterPro" id="IPR036259">
    <property type="entry name" value="MFS_trans_sf"/>
</dbReference>
<evidence type="ECO:0000256" key="2">
    <source>
        <dbReference type="ARBA" id="ARBA00022475"/>
    </source>
</evidence>
<evidence type="ECO:0000313" key="9">
    <source>
        <dbReference type="Proteomes" id="UP001596495"/>
    </source>
</evidence>
<evidence type="ECO:0000256" key="3">
    <source>
        <dbReference type="ARBA" id="ARBA00022692"/>
    </source>
</evidence>
<comment type="caution">
    <text evidence="8">The sequence shown here is derived from an EMBL/GenBank/DDBJ whole genome shotgun (WGS) entry which is preliminary data.</text>
</comment>